<keyword evidence="1" id="KW-0804">Transcription</keyword>
<evidence type="ECO:0000259" key="3">
    <source>
        <dbReference type="Pfam" id="PF00188"/>
    </source>
</evidence>
<evidence type="ECO:0000256" key="2">
    <source>
        <dbReference type="SAM" id="MobiDB-lite"/>
    </source>
</evidence>
<feature type="compositionally biased region" description="Low complexity" evidence="2">
    <location>
        <begin position="306"/>
        <end position="329"/>
    </location>
</feature>
<gene>
    <name evidence="5" type="ORF">ACGFYS_04305</name>
</gene>
<feature type="domain" description="RNA polymerase sigma-70 region 2" evidence="4">
    <location>
        <begin position="26"/>
        <end position="92"/>
    </location>
</feature>
<feature type="compositionally biased region" description="Low complexity" evidence="2">
    <location>
        <begin position="370"/>
        <end position="415"/>
    </location>
</feature>
<accession>A0ABW7BKU6</accession>
<comment type="similarity">
    <text evidence="1">Belongs to the sigma-70 factor family. ECF subfamily.</text>
</comment>
<keyword evidence="1" id="KW-0805">Transcription regulation</keyword>
<evidence type="ECO:0000256" key="1">
    <source>
        <dbReference type="RuleBase" id="RU000716"/>
    </source>
</evidence>
<dbReference type="EMBL" id="JBICZW010000002">
    <property type="protein sequence ID" value="MFG3188140.1"/>
    <property type="molecule type" value="Genomic_DNA"/>
</dbReference>
<dbReference type="PROSITE" id="PS01063">
    <property type="entry name" value="SIGMA70_ECF"/>
    <property type="match status" value="1"/>
</dbReference>
<dbReference type="NCBIfam" id="TIGR02937">
    <property type="entry name" value="sigma70-ECF"/>
    <property type="match status" value="1"/>
</dbReference>
<evidence type="ECO:0000259" key="4">
    <source>
        <dbReference type="Pfam" id="PF04542"/>
    </source>
</evidence>
<sequence>MHSDEQRTTDLVEAARAGDPHARDELVRACLPLVHNVVGRALDGHADTDDIVQETLVRALDGLPGLRDPARFRSWLVAIAMNGVRRRWRERRQAPVPGLDRAVDLADPAGDFTDLTILRLGLTGQRRDVARATRWLDEDDHELLSLWWLEASGELTRAELAEALGLDPAHAAVRVQRMKERLETGRAVVGALDARPRCPDLDAVLTRWDGRPSPLWRKRLARHLRECRACAAGRARRGLAPVEGLLVGIGLVPPVAAALDAAAPPAFAAEPAGHAAPAPGAPAAPTDATGASAVPADTPGAPPAPVETAAAPTAPAGTPGAPAAPAGPVAAPPSPGPAAPHWTPGRLAGGAGVAAVAVLGALVFTLPERAAPSRPEPTRPAAAPPVTTTPAVTSPAPTPTPRATTRPTPARTPATTVPPSPTRTVAPPPADPGERVTELVNRLRADAGCGPLRTDPRLTAAARAYARDMTDRGYYDHASPEGEFADTRITEAGYRWSAWAENLAQGQRDPATVVASWRDDAGHERNLLDCSYRDTGVAAVPGPRGTVWVQNLAAPAN</sequence>
<dbReference type="PANTHER" id="PTHR31157:SF1">
    <property type="entry name" value="SCP DOMAIN-CONTAINING PROTEIN"/>
    <property type="match status" value="1"/>
</dbReference>
<organism evidence="5 6">
    <name type="scientific">Streptomyces omiyaensis</name>
    <dbReference type="NCBI Taxonomy" id="68247"/>
    <lineage>
        <taxon>Bacteria</taxon>
        <taxon>Bacillati</taxon>
        <taxon>Actinomycetota</taxon>
        <taxon>Actinomycetes</taxon>
        <taxon>Kitasatosporales</taxon>
        <taxon>Streptomycetaceae</taxon>
        <taxon>Streptomyces</taxon>
    </lineage>
</organism>
<dbReference type="Gene3D" id="3.40.33.10">
    <property type="entry name" value="CAP"/>
    <property type="match status" value="1"/>
</dbReference>
<dbReference type="RefSeq" id="WP_392879527.1">
    <property type="nucleotide sequence ID" value="NZ_JBICZW010000002.1"/>
</dbReference>
<dbReference type="InterPro" id="IPR007627">
    <property type="entry name" value="RNA_pol_sigma70_r2"/>
</dbReference>
<keyword evidence="1" id="KW-0238">DNA-binding</keyword>
<name>A0ABW7BKU6_9ACTN</name>
<keyword evidence="1" id="KW-0731">Sigma factor</keyword>
<feature type="domain" description="SCP" evidence="3">
    <location>
        <begin position="438"/>
        <end position="551"/>
    </location>
</feature>
<dbReference type="InterPro" id="IPR035940">
    <property type="entry name" value="CAP_sf"/>
</dbReference>
<dbReference type="PANTHER" id="PTHR31157">
    <property type="entry name" value="SCP DOMAIN-CONTAINING PROTEIN"/>
    <property type="match status" value="1"/>
</dbReference>
<keyword evidence="6" id="KW-1185">Reference proteome</keyword>
<dbReference type="Pfam" id="PF04542">
    <property type="entry name" value="Sigma70_r2"/>
    <property type="match status" value="1"/>
</dbReference>
<dbReference type="CDD" id="cd05379">
    <property type="entry name" value="CAP_bacterial"/>
    <property type="match status" value="1"/>
</dbReference>
<feature type="region of interest" description="Disordered" evidence="2">
    <location>
        <begin position="270"/>
        <end position="344"/>
    </location>
</feature>
<protein>
    <recommendedName>
        <fullName evidence="1">RNA polymerase sigma factor</fullName>
    </recommendedName>
</protein>
<comment type="caution">
    <text evidence="5">The sequence shown here is derived from an EMBL/GenBank/DDBJ whole genome shotgun (WGS) entry which is preliminary data.</text>
</comment>
<dbReference type="Proteomes" id="UP001604282">
    <property type="component" value="Unassembled WGS sequence"/>
</dbReference>
<dbReference type="SUPFAM" id="SSF88946">
    <property type="entry name" value="Sigma2 domain of RNA polymerase sigma factors"/>
    <property type="match status" value="1"/>
</dbReference>
<dbReference type="Pfam" id="PF00188">
    <property type="entry name" value="CAP"/>
    <property type="match status" value="1"/>
</dbReference>
<dbReference type="InterPro" id="IPR000838">
    <property type="entry name" value="RNA_pol_sigma70_ECF_CS"/>
</dbReference>
<evidence type="ECO:0000313" key="5">
    <source>
        <dbReference type="EMBL" id="MFG3188140.1"/>
    </source>
</evidence>
<dbReference type="InterPro" id="IPR014284">
    <property type="entry name" value="RNA_pol_sigma-70_dom"/>
</dbReference>
<dbReference type="SUPFAM" id="SSF55797">
    <property type="entry name" value="PR-1-like"/>
    <property type="match status" value="1"/>
</dbReference>
<dbReference type="Gene3D" id="1.10.1740.10">
    <property type="match status" value="1"/>
</dbReference>
<dbReference type="InterPro" id="IPR013325">
    <property type="entry name" value="RNA_pol_sigma_r2"/>
</dbReference>
<feature type="compositionally biased region" description="Pro residues" evidence="2">
    <location>
        <begin position="416"/>
        <end position="431"/>
    </location>
</feature>
<evidence type="ECO:0000313" key="6">
    <source>
        <dbReference type="Proteomes" id="UP001604282"/>
    </source>
</evidence>
<dbReference type="InterPro" id="IPR014044">
    <property type="entry name" value="CAP_dom"/>
</dbReference>
<proteinExistence type="inferred from homology"/>
<reference evidence="5 6" key="1">
    <citation type="submission" date="2024-10" db="EMBL/GenBank/DDBJ databases">
        <title>The Natural Products Discovery Center: Release of the First 8490 Sequenced Strains for Exploring Actinobacteria Biosynthetic Diversity.</title>
        <authorList>
            <person name="Kalkreuter E."/>
            <person name="Kautsar S.A."/>
            <person name="Yang D."/>
            <person name="Bader C.D."/>
            <person name="Teijaro C.N."/>
            <person name="Fluegel L."/>
            <person name="Davis C.M."/>
            <person name="Simpson J.R."/>
            <person name="Lauterbach L."/>
            <person name="Steele A.D."/>
            <person name="Gui C."/>
            <person name="Meng S."/>
            <person name="Li G."/>
            <person name="Viehrig K."/>
            <person name="Ye F."/>
            <person name="Su P."/>
            <person name="Kiefer A.F."/>
            <person name="Nichols A."/>
            <person name="Cepeda A.J."/>
            <person name="Yan W."/>
            <person name="Fan B."/>
            <person name="Jiang Y."/>
            <person name="Adhikari A."/>
            <person name="Zheng C.-J."/>
            <person name="Schuster L."/>
            <person name="Cowan T.M."/>
            <person name="Smanski M.J."/>
            <person name="Chevrette M.G."/>
            <person name="De Carvalho L.P.S."/>
            <person name="Shen B."/>
        </authorList>
    </citation>
    <scope>NUCLEOTIDE SEQUENCE [LARGE SCALE GENOMIC DNA]</scope>
    <source>
        <strain evidence="5 6">NPDC048229</strain>
    </source>
</reference>
<feature type="compositionally biased region" description="Low complexity" evidence="2">
    <location>
        <begin position="270"/>
        <end position="293"/>
    </location>
</feature>
<feature type="region of interest" description="Disordered" evidence="2">
    <location>
        <begin position="370"/>
        <end position="434"/>
    </location>
</feature>